<accession>A0ABD3XZU5</accession>
<feature type="transmembrane region" description="Helical" evidence="5">
    <location>
        <begin position="144"/>
        <end position="164"/>
    </location>
</feature>
<keyword evidence="7" id="KW-1185">Reference proteome</keyword>
<evidence type="ECO:0000256" key="3">
    <source>
        <dbReference type="ARBA" id="ARBA00022989"/>
    </source>
</evidence>
<comment type="caution">
    <text evidence="6">The sequence shown here is derived from an EMBL/GenBank/DDBJ whole genome shotgun (WGS) entry which is preliminary data.</text>
</comment>
<feature type="transmembrane region" description="Helical" evidence="5">
    <location>
        <begin position="74"/>
        <end position="96"/>
    </location>
</feature>
<gene>
    <name evidence="6" type="ORF">ACJMK2_003983</name>
</gene>
<evidence type="ECO:0000313" key="7">
    <source>
        <dbReference type="Proteomes" id="UP001634394"/>
    </source>
</evidence>
<keyword evidence="3 5" id="KW-1133">Transmembrane helix</keyword>
<dbReference type="Pfam" id="PF00822">
    <property type="entry name" value="PMP22_Claudin"/>
    <property type="match status" value="1"/>
</dbReference>
<evidence type="ECO:0000256" key="2">
    <source>
        <dbReference type="ARBA" id="ARBA00022692"/>
    </source>
</evidence>
<feature type="transmembrane region" description="Helical" evidence="5">
    <location>
        <begin position="7"/>
        <end position="29"/>
    </location>
</feature>
<evidence type="ECO:0000256" key="1">
    <source>
        <dbReference type="ARBA" id="ARBA00004141"/>
    </source>
</evidence>
<dbReference type="GO" id="GO:0016020">
    <property type="term" value="C:membrane"/>
    <property type="evidence" value="ECO:0007669"/>
    <property type="project" value="UniProtKB-SubCell"/>
</dbReference>
<keyword evidence="4 5" id="KW-0472">Membrane</keyword>
<protein>
    <recommendedName>
        <fullName evidence="8">CASP-like protein</fullName>
    </recommendedName>
</protein>
<name>A0ABD3XZU5_SINWO</name>
<comment type="subcellular location">
    <subcellularLocation>
        <location evidence="1">Membrane</location>
        <topology evidence="1">Multi-pass membrane protein</topology>
    </subcellularLocation>
</comment>
<dbReference type="AlphaFoldDB" id="A0ABD3XZU5"/>
<feature type="transmembrane region" description="Helical" evidence="5">
    <location>
        <begin position="103"/>
        <end position="124"/>
    </location>
</feature>
<organism evidence="6 7">
    <name type="scientific">Sinanodonta woodiana</name>
    <name type="common">Chinese pond mussel</name>
    <name type="synonym">Anodonta woodiana</name>
    <dbReference type="NCBI Taxonomy" id="1069815"/>
    <lineage>
        <taxon>Eukaryota</taxon>
        <taxon>Metazoa</taxon>
        <taxon>Spiralia</taxon>
        <taxon>Lophotrochozoa</taxon>
        <taxon>Mollusca</taxon>
        <taxon>Bivalvia</taxon>
        <taxon>Autobranchia</taxon>
        <taxon>Heteroconchia</taxon>
        <taxon>Palaeoheterodonta</taxon>
        <taxon>Unionida</taxon>
        <taxon>Unionoidea</taxon>
        <taxon>Unionidae</taxon>
        <taxon>Unioninae</taxon>
        <taxon>Sinanodonta</taxon>
    </lineage>
</organism>
<evidence type="ECO:0000256" key="4">
    <source>
        <dbReference type="ARBA" id="ARBA00023136"/>
    </source>
</evidence>
<evidence type="ECO:0000256" key="5">
    <source>
        <dbReference type="SAM" id="Phobius"/>
    </source>
</evidence>
<dbReference type="EMBL" id="JBJQND010000001">
    <property type="protein sequence ID" value="KAL3891734.1"/>
    <property type="molecule type" value="Genomic_DNA"/>
</dbReference>
<proteinExistence type="predicted"/>
<evidence type="ECO:0000313" key="6">
    <source>
        <dbReference type="EMBL" id="KAL3891734.1"/>
    </source>
</evidence>
<reference evidence="6 7" key="1">
    <citation type="submission" date="2024-11" db="EMBL/GenBank/DDBJ databases">
        <title>Chromosome-level genome assembly of the freshwater bivalve Anodonta woodiana.</title>
        <authorList>
            <person name="Chen X."/>
        </authorList>
    </citation>
    <scope>NUCLEOTIDE SEQUENCE [LARGE SCALE GENOMIC DNA]</scope>
    <source>
        <strain evidence="6">MN2024</strain>
        <tissue evidence="6">Gills</tissue>
    </source>
</reference>
<dbReference type="Gene3D" id="1.20.140.150">
    <property type="match status" value="1"/>
</dbReference>
<dbReference type="Proteomes" id="UP001634394">
    <property type="component" value="Unassembled WGS sequence"/>
</dbReference>
<keyword evidence="2 5" id="KW-0812">Transmembrane</keyword>
<evidence type="ECO:0008006" key="8">
    <source>
        <dbReference type="Google" id="ProtNLM"/>
    </source>
</evidence>
<dbReference type="InterPro" id="IPR004031">
    <property type="entry name" value="PMP22/EMP/MP20/Claudin"/>
</dbReference>
<sequence>MEGIINYINYIAVACSALSLILDIAAAAIPKWITFQEYQFGVWKFCDLVECYDLKVYFILNHLQEPDSLGAARAFLIISILLMAGAIVLAVLKMFVMKDNSKLSIGAAGSAIAAGLILLVDAIVTATQIIKNFEGLTADALSSGFSLAIVSSVIAIIAGILFFIGKNK</sequence>